<dbReference type="Pfam" id="PF13424">
    <property type="entry name" value="TPR_12"/>
    <property type="match status" value="1"/>
</dbReference>
<gene>
    <name evidence="2" type="ORF">EKO23_16810</name>
</gene>
<evidence type="ECO:0000313" key="2">
    <source>
        <dbReference type="EMBL" id="RYP84131.1"/>
    </source>
</evidence>
<dbReference type="EMBL" id="SDKM01000026">
    <property type="protein sequence ID" value="RYP84131.1"/>
    <property type="molecule type" value="Genomic_DNA"/>
</dbReference>
<dbReference type="SUPFAM" id="SSF48452">
    <property type="entry name" value="TPR-like"/>
    <property type="match status" value="1"/>
</dbReference>
<protein>
    <submittedName>
        <fullName evidence="2">Tetratricopeptide repeat protein</fullName>
    </submittedName>
</protein>
<dbReference type="Proteomes" id="UP000295198">
    <property type="component" value="Unassembled WGS sequence"/>
</dbReference>
<keyword evidence="3" id="KW-1185">Reference proteome</keyword>
<keyword evidence="1" id="KW-0802">TPR repeat</keyword>
<dbReference type="PROSITE" id="PS50005">
    <property type="entry name" value="TPR"/>
    <property type="match status" value="1"/>
</dbReference>
<dbReference type="OrthoDB" id="3777470at2"/>
<sequence>MADPAELWDFDDPVASEQRFREAAVGEDSAVMLTQVARALGLQERYAEAHEVLDEVAAHPRLSPEVQARVHLERGRLHRSAGDAAAAETEFDVAALRARAAGLEALHIDALHMQALVADPVDAVMITEQALALAAVAEDEGARNWDASLLNNLGMLRVEAGRLEDALDTFEDALAARERIGVPADVRVARWMVAWTLRLLGRTDEALAVQRELKAELEAAGATDPHVDEELALLEAGG</sequence>
<proteinExistence type="predicted"/>
<name>A0A4Q4ZA74_9ACTN</name>
<dbReference type="AlphaFoldDB" id="A0A4Q4ZA74"/>
<feature type="repeat" description="TPR" evidence="1">
    <location>
        <begin position="147"/>
        <end position="180"/>
    </location>
</feature>
<accession>A0A4Q4ZA74</accession>
<dbReference type="InterPro" id="IPR019734">
    <property type="entry name" value="TPR_rpt"/>
</dbReference>
<dbReference type="RefSeq" id="WP_134719281.1">
    <property type="nucleotide sequence ID" value="NZ_SDKM01000026.1"/>
</dbReference>
<dbReference type="Gene3D" id="1.25.40.10">
    <property type="entry name" value="Tetratricopeptide repeat domain"/>
    <property type="match status" value="1"/>
</dbReference>
<evidence type="ECO:0000256" key="1">
    <source>
        <dbReference type="PROSITE-ProRule" id="PRU00339"/>
    </source>
</evidence>
<evidence type="ECO:0000313" key="3">
    <source>
        <dbReference type="Proteomes" id="UP000295198"/>
    </source>
</evidence>
<organism evidence="2 3">
    <name type="scientific">Nocardioides guangzhouensis</name>
    <dbReference type="NCBI Taxonomy" id="2497878"/>
    <lineage>
        <taxon>Bacteria</taxon>
        <taxon>Bacillati</taxon>
        <taxon>Actinomycetota</taxon>
        <taxon>Actinomycetes</taxon>
        <taxon>Propionibacteriales</taxon>
        <taxon>Nocardioidaceae</taxon>
        <taxon>Nocardioides</taxon>
    </lineage>
</organism>
<comment type="caution">
    <text evidence="2">The sequence shown here is derived from an EMBL/GenBank/DDBJ whole genome shotgun (WGS) entry which is preliminary data.</text>
</comment>
<reference evidence="2 3" key="1">
    <citation type="submission" date="2019-01" db="EMBL/GenBank/DDBJ databases">
        <title>Nocardioides guangzhouensis sp. nov., an actinobacterium isolated from soil.</title>
        <authorList>
            <person name="Fu Y."/>
            <person name="Cai Y."/>
            <person name="Lin Z."/>
            <person name="Chen P."/>
        </authorList>
    </citation>
    <scope>NUCLEOTIDE SEQUENCE [LARGE SCALE GENOMIC DNA]</scope>
    <source>
        <strain evidence="2 3">130</strain>
    </source>
</reference>
<dbReference type="InterPro" id="IPR011990">
    <property type="entry name" value="TPR-like_helical_dom_sf"/>
</dbReference>